<evidence type="ECO:0000256" key="2">
    <source>
        <dbReference type="ARBA" id="ARBA00022827"/>
    </source>
</evidence>
<evidence type="ECO:0008006" key="6">
    <source>
        <dbReference type="Google" id="ProtNLM"/>
    </source>
</evidence>
<dbReference type="SUPFAM" id="SSF51905">
    <property type="entry name" value="FAD/NAD(P)-binding domain"/>
    <property type="match status" value="2"/>
</dbReference>
<dbReference type="Proteomes" id="UP000815677">
    <property type="component" value="Unassembled WGS sequence"/>
</dbReference>
<gene>
    <name evidence="4" type="ORF">MCHLO_01106</name>
</gene>
<name>A0ABQ0KX05_MYCCL</name>
<keyword evidence="5" id="KW-1185">Reference proteome</keyword>
<keyword evidence="1" id="KW-0285">Flavoprotein</keyword>
<proteinExistence type="predicted"/>
<evidence type="ECO:0000313" key="4">
    <source>
        <dbReference type="EMBL" id="GAT43426.1"/>
    </source>
</evidence>
<dbReference type="InterPro" id="IPR050982">
    <property type="entry name" value="Auxin_biosynth/cation_transpt"/>
</dbReference>
<reference evidence="4" key="1">
    <citation type="submission" date="2014-09" db="EMBL/GenBank/DDBJ databases">
        <title>Genome sequence of the luminous mushroom Mycena chlorophos for searching fungal bioluminescence genes.</title>
        <authorList>
            <person name="Tanaka Y."/>
            <person name="Kasuga D."/>
            <person name="Oba Y."/>
            <person name="Hase S."/>
            <person name="Sato K."/>
            <person name="Oba Y."/>
            <person name="Sakakibara Y."/>
        </authorList>
    </citation>
    <scope>NUCLEOTIDE SEQUENCE</scope>
</reference>
<dbReference type="PANTHER" id="PTHR43539">
    <property type="entry name" value="FLAVIN-BINDING MONOOXYGENASE-LIKE PROTEIN (AFU_ORTHOLOGUE AFUA_4G09220)"/>
    <property type="match status" value="1"/>
</dbReference>
<dbReference type="Pfam" id="PF00743">
    <property type="entry name" value="FMO-like"/>
    <property type="match status" value="1"/>
</dbReference>
<evidence type="ECO:0000256" key="3">
    <source>
        <dbReference type="ARBA" id="ARBA00023002"/>
    </source>
</evidence>
<evidence type="ECO:0000256" key="1">
    <source>
        <dbReference type="ARBA" id="ARBA00022630"/>
    </source>
</evidence>
<keyword evidence="2" id="KW-0274">FAD</keyword>
<accession>A0ABQ0KX05</accession>
<dbReference type="InterPro" id="IPR036188">
    <property type="entry name" value="FAD/NAD-bd_sf"/>
</dbReference>
<dbReference type="InterPro" id="IPR020946">
    <property type="entry name" value="Flavin_mOase-like"/>
</dbReference>
<evidence type="ECO:0000313" key="5">
    <source>
        <dbReference type="Proteomes" id="UP000815677"/>
    </source>
</evidence>
<keyword evidence="3" id="KW-0560">Oxidoreductase</keyword>
<dbReference type="PANTHER" id="PTHR43539:SF26">
    <property type="entry name" value="MONOOXYGENASE, PUTATIVE-RELATED"/>
    <property type="match status" value="1"/>
</dbReference>
<dbReference type="EMBL" id="DF838978">
    <property type="protein sequence ID" value="GAT43426.1"/>
    <property type="molecule type" value="Genomic_DNA"/>
</dbReference>
<protein>
    <recommendedName>
        <fullName evidence="6">FAD/NAD(P)-binding domain-containing protein</fullName>
    </recommendedName>
</protein>
<organism evidence="4 5">
    <name type="scientific">Mycena chlorophos</name>
    <name type="common">Agaric fungus</name>
    <name type="synonym">Agaricus chlorophos</name>
    <dbReference type="NCBI Taxonomy" id="658473"/>
    <lineage>
        <taxon>Eukaryota</taxon>
        <taxon>Fungi</taxon>
        <taxon>Dikarya</taxon>
        <taxon>Basidiomycota</taxon>
        <taxon>Agaricomycotina</taxon>
        <taxon>Agaricomycetes</taxon>
        <taxon>Agaricomycetidae</taxon>
        <taxon>Agaricales</taxon>
        <taxon>Marasmiineae</taxon>
        <taxon>Mycenaceae</taxon>
        <taxon>Mycena</taxon>
    </lineage>
</organism>
<dbReference type="PRINTS" id="PR00411">
    <property type="entry name" value="PNDRDTASEI"/>
</dbReference>
<sequence length="618" mass="66907">MATETAHLKGYPLPTIDRYGVTAADIPESPDLAGIVGGWLAAFGKAIESGHPEAHVDELFVKDSHFRDILALTWDFRTFNGLEEITAFAKDRLTLIEPGSIKAVPGTANIMKPMPDIVWLNSIFSFTTPTGIATAVLRLVPASASPLTWKAHVVFTHLETLKGHPEQIGALRNPEPNHGKWAPEREAALKAYETESPEVLIIGAGQGGLNLAARLKVLGVRTLLVEKNAKVGDNWRNRYEALCLHDPVWYNHLPYFPFPQTWPIYTPAKKMGNWLEQYADVLELDVWTNSSVVSATQTSAGAWDVTVSRPGQGNRTFSSVPHVVFATGIGAPTGRVPAFPGLEDFKGTVLHSTQFKTAKDYIGKKVVVVGTGASGHDIASEAALAGLDTTIYQRSPTYVLSQKTLAQHMMRPLFWEGGPPTDVADKLFASFPHLASLELNQKRTYMLGMADKALIDGLEAKGFKTNKGVLGAGLLMTAVVKAGGYYLDVGASQMIIDGKIKLKPASDGIASYTPTGLKFGDGSTLDADVVVYATGYGDVRQFFTQICGEEVGKKVKTVWGLDKEGEMNGAWRDLGVKGLWYMAGNLSMARFHSKPLALQIKAIQAGILQDGGRYSLKA</sequence>
<dbReference type="Gene3D" id="3.50.50.60">
    <property type="entry name" value="FAD/NAD(P)-binding domain"/>
    <property type="match status" value="1"/>
</dbReference>